<evidence type="ECO:0000313" key="2">
    <source>
        <dbReference type="EMBL" id="KOC66295.1"/>
    </source>
</evidence>
<gene>
    <name evidence="2" type="ORF">WH47_07364</name>
</gene>
<feature type="region of interest" description="Disordered" evidence="1">
    <location>
        <begin position="132"/>
        <end position="175"/>
    </location>
</feature>
<dbReference type="OrthoDB" id="7598350at2759"/>
<accession>A0A0L7R5Z9</accession>
<dbReference type="Proteomes" id="UP000053825">
    <property type="component" value="Unassembled WGS sequence"/>
</dbReference>
<name>A0A0L7R5Z9_9HYME</name>
<dbReference type="EMBL" id="KQ414648">
    <property type="protein sequence ID" value="KOC66295.1"/>
    <property type="molecule type" value="Genomic_DNA"/>
</dbReference>
<sequence>MADGLQQRDPTDCSPRKLMRKIESCIFRSSPRGRRGAIPSGRVVGFWYKVKASRGMDQEDLVRSCLGLCRGLSLDGMRNALNEEERAQKALYLLRTRDYQIAFLEKRVAELEAAAADLHEIVIQQTSRASSITVRNKTSSDKNEESCKTENDDETDEKTDPYVSSNDNLQKNNVNGNCDVTVGNRVFVPRLKLSKSSTSNSGREIFSTAIDFVVEKKKCLTPDTTFSFSNENSEKTIEKDEKFREKSVNHASETKEKIVNNRKTVEDLKEKKMVQKESEIVCENKSDKKSSSTVSMEKNKENVLVASDRKKYNNLPRSSSSVPWIRAKHCYRKKLRGSELKTGRRFKELPVGDGHMNFAAFG</sequence>
<feature type="compositionally biased region" description="Basic and acidic residues" evidence="1">
    <location>
        <begin position="138"/>
        <end position="150"/>
    </location>
</feature>
<reference evidence="2 3" key="1">
    <citation type="submission" date="2015-07" db="EMBL/GenBank/DDBJ databases">
        <title>The genome of Habropoda laboriosa.</title>
        <authorList>
            <person name="Pan H."/>
            <person name="Kapheim K."/>
        </authorList>
    </citation>
    <scope>NUCLEOTIDE SEQUENCE [LARGE SCALE GENOMIC DNA]</scope>
    <source>
        <strain evidence="2">0110345459</strain>
    </source>
</reference>
<evidence type="ECO:0000256" key="1">
    <source>
        <dbReference type="SAM" id="MobiDB-lite"/>
    </source>
</evidence>
<keyword evidence="3" id="KW-1185">Reference proteome</keyword>
<dbReference type="AlphaFoldDB" id="A0A0L7R5Z9"/>
<feature type="compositionally biased region" description="Polar residues" evidence="1">
    <location>
        <begin position="162"/>
        <end position="175"/>
    </location>
</feature>
<protein>
    <submittedName>
        <fullName evidence="2">Uncharacterized protein</fullName>
    </submittedName>
</protein>
<proteinExistence type="predicted"/>
<organism evidence="2 3">
    <name type="scientific">Habropoda laboriosa</name>
    <dbReference type="NCBI Taxonomy" id="597456"/>
    <lineage>
        <taxon>Eukaryota</taxon>
        <taxon>Metazoa</taxon>
        <taxon>Ecdysozoa</taxon>
        <taxon>Arthropoda</taxon>
        <taxon>Hexapoda</taxon>
        <taxon>Insecta</taxon>
        <taxon>Pterygota</taxon>
        <taxon>Neoptera</taxon>
        <taxon>Endopterygota</taxon>
        <taxon>Hymenoptera</taxon>
        <taxon>Apocrita</taxon>
        <taxon>Aculeata</taxon>
        <taxon>Apoidea</taxon>
        <taxon>Anthophila</taxon>
        <taxon>Apidae</taxon>
        <taxon>Habropoda</taxon>
    </lineage>
</organism>
<evidence type="ECO:0000313" key="3">
    <source>
        <dbReference type="Proteomes" id="UP000053825"/>
    </source>
</evidence>